<keyword evidence="1" id="KW-1015">Disulfide bond</keyword>
<keyword evidence="4" id="KW-1133">Transmembrane helix</keyword>
<evidence type="ECO:0000256" key="3">
    <source>
        <dbReference type="SAM" id="MobiDB-lite"/>
    </source>
</evidence>
<name>A0AAV2H7V8_LYMST</name>
<dbReference type="InterPro" id="IPR000436">
    <property type="entry name" value="Sushi_SCR_CCP_dom"/>
</dbReference>
<comment type="caution">
    <text evidence="2">Lacks conserved residue(s) required for the propagation of feature annotation.</text>
</comment>
<keyword evidence="4" id="KW-0812">Transmembrane</keyword>
<evidence type="ECO:0000256" key="4">
    <source>
        <dbReference type="SAM" id="Phobius"/>
    </source>
</evidence>
<dbReference type="SUPFAM" id="SSF57535">
    <property type="entry name" value="Complement control module/SCR domain"/>
    <property type="match status" value="1"/>
</dbReference>
<feature type="transmembrane region" description="Helical" evidence="4">
    <location>
        <begin position="85"/>
        <end position="106"/>
    </location>
</feature>
<dbReference type="PROSITE" id="PS50923">
    <property type="entry name" value="SUSHI"/>
    <property type="match status" value="1"/>
</dbReference>
<keyword evidence="7" id="KW-1185">Reference proteome</keyword>
<feature type="domain" description="Sushi" evidence="5">
    <location>
        <begin position="20"/>
        <end position="76"/>
    </location>
</feature>
<sequence length="222" mass="25552">MTGDSNIMSLRAPPDIKHKHNCSPIMTHHIFDYEYTDDNTVKFECLLNHHYVSGELTSTCLDNGTWTNPSGIVCEVDYYMQRYRLAALIVAITVVFSAVFLGYDFITYRCHYVRLRKTYRARLYAQGPLAIFDFEKSRAKEVLTDRLPNRRFSRINKFTDSRGRLVSTYSLFADLSITTGGSSEASDSTKRTRDYYQPGSSAMPSLRRTVSAPYGWVFHFLK</sequence>
<dbReference type="InterPro" id="IPR035976">
    <property type="entry name" value="Sushi/SCR/CCP_sf"/>
</dbReference>
<gene>
    <name evidence="6" type="ORF">GSLYS_00003959001</name>
</gene>
<evidence type="ECO:0000256" key="2">
    <source>
        <dbReference type="PROSITE-ProRule" id="PRU00302"/>
    </source>
</evidence>
<evidence type="ECO:0000259" key="5">
    <source>
        <dbReference type="PROSITE" id="PS50923"/>
    </source>
</evidence>
<keyword evidence="2" id="KW-0768">Sushi</keyword>
<comment type="caution">
    <text evidence="6">The sequence shown here is derived from an EMBL/GenBank/DDBJ whole genome shotgun (WGS) entry which is preliminary data.</text>
</comment>
<dbReference type="AlphaFoldDB" id="A0AAV2H7V8"/>
<evidence type="ECO:0000313" key="6">
    <source>
        <dbReference type="EMBL" id="CAL1529811.1"/>
    </source>
</evidence>
<dbReference type="CDD" id="cd00033">
    <property type="entry name" value="CCP"/>
    <property type="match status" value="1"/>
</dbReference>
<dbReference type="Proteomes" id="UP001497497">
    <property type="component" value="Unassembled WGS sequence"/>
</dbReference>
<dbReference type="EMBL" id="CAXITT010000055">
    <property type="protein sequence ID" value="CAL1529811.1"/>
    <property type="molecule type" value="Genomic_DNA"/>
</dbReference>
<feature type="region of interest" description="Disordered" evidence="3">
    <location>
        <begin position="180"/>
        <end position="203"/>
    </location>
</feature>
<dbReference type="Pfam" id="PF00084">
    <property type="entry name" value="Sushi"/>
    <property type="match status" value="1"/>
</dbReference>
<evidence type="ECO:0000256" key="1">
    <source>
        <dbReference type="ARBA" id="ARBA00023157"/>
    </source>
</evidence>
<reference evidence="6 7" key="1">
    <citation type="submission" date="2024-04" db="EMBL/GenBank/DDBJ databases">
        <authorList>
            <consortium name="Genoscope - CEA"/>
            <person name="William W."/>
        </authorList>
    </citation>
    <scope>NUCLEOTIDE SEQUENCE [LARGE SCALE GENOMIC DNA]</scope>
</reference>
<proteinExistence type="predicted"/>
<evidence type="ECO:0000313" key="7">
    <source>
        <dbReference type="Proteomes" id="UP001497497"/>
    </source>
</evidence>
<organism evidence="6 7">
    <name type="scientific">Lymnaea stagnalis</name>
    <name type="common">Great pond snail</name>
    <name type="synonym">Helix stagnalis</name>
    <dbReference type="NCBI Taxonomy" id="6523"/>
    <lineage>
        <taxon>Eukaryota</taxon>
        <taxon>Metazoa</taxon>
        <taxon>Spiralia</taxon>
        <taxon>Lophotrochozoa</taxon>
        <taxon>Mollusca</taxon>
        <taxon>Gastropoda</taxon>
        <taxon>Heterobranchia</taxon>
        <taxon>Euthyneura</taxon>
        <taxon>Panpulmonata</taxon>
        <taxon>Hygrophila</taxon>
        <taxon>Lymnaeoidea</taxon>
        <taxon>Lymnaeidae</taxon>
        <taxon>Lymnaea</taxon>
    </lineage>
</organism>
<accession>A0AAV2H7V8</accession>
<dbReference type="Gene3D" id="2.10.70.10">
    <property type="entry name" value="Complement Module, domain 1"/>
    <property type="match status" value="1"/>
</dbReference>
<protein>
    <recommendedName>
        <fullName evidence="5">Sushi domain-containing protein</fullName>
    </recommendedName>
</protein>
<keyword evidence="4" id="KW-0472">Membrane</keyword>